<evidence type="ECO:0000256" key="1">
    <source>
        <dbReference type="ARBA" id="ARBA00010577"/>
    </source>
</evidence>
<evidence type="ECO:0000256" key="3">
    <source>
        <dbReference type="ARBA" id="ARBA00022795"/>
    </source>
</evidence>
<keyword evidence="3 5" id="KW-1005">Bacterial flagellum biogenesis</keyword>
<dbReference type="Pfam" id="PF13861">
    <property type="entry name" value="FLgD_tudor"/>
    <property type="match status" value="1"/>
</dbReference>
<comment type="similarity">
    <text evidence="1 5">Belongs to the FlgD family.</text>
</comment>
<accession>A0ABV7HN18</accession>
<keyword evidence="9" id="KW-1185">Reference proteome</keyword>
<gene>
    <name evidence="8" type="ORF">ACFOEB_08030</name>
</gene>
<evidence type="ECO:0000259" key="6">
    <source>
        <dbReference type="Pfam" id="PF13860"/>
    </source>
</evidence>
<dbReference type="Gene3D" id="2.30.30.910">
    <property type="match status" value="1"/>
</dbReference>
<comment type="caution">
    <text evidence="8">The sequence shown here is derived from an EMBL/GenBank/DDBJ whole genome shotgun (WGS) entry which is preliminary data.</text>
</comment>
<feature type="domain" description="FlgD Tudor-like" evidence="7">
    <location>
        <begin position="88"/>
        <end position="234"/>
    </location>
</feature>
<dbReference type="EMBL" id="JBHRTL010000006">
    <property type="protein sequence ID" value="MFC3155147.1"/>
    <property type="molecule type" value="Genomic_DNA"/>
</dbReference>
<evidence type="ECO:0000313" key="9">
    <source>
        <dbReference type="Proteomes" id="UP001595548"/>
    </source>
</evidence>
<dbReference type="Gene3D" id="2.60.40.4070">
    <property type="match status" value="1"/>
</dbReference>
<dbReference type="Proteomes" id="UP001595548">
    <property type="component" value="Unassembled WGS sequence"/>
</dbReference>
<evidence type="ECO:0000313" key="8">
    <source>
        <dbReference type="EMBL" id="MFC3155147.1"/>
    </source>
</evidence>
<keyword evidence="8" id="KW-0969">Cilium</keyword>
<proteinExistence type="inferred from homology"/>
<reference evidence="9" key="1">
    <citation type="journal article" date="2019" name="Int. J. Syst. Evol. Microbiol.">
        <title>The Global Catalogue of Microorganisms (GCM) 10K type strain sequencing project: providing services to taxonomists for standard genome sequencing and annotation.</title>
        <authorList>
            <consortium name="The Broad Institute Genomics Platform"/>
            <consortium name="The Broad Institute Genome Sequencing Center for Infectious Disease"/>
            <person name="Wu L."/>
            <person name="Ma J."/>
        </authorList>
    </citation>
    <scope>NUCLEOTIDE SEQUENCE [LARGE SCALE GENOMIC DNA]</scope>
    <source>
        <strain evidence="9">KCTC 52141</strain>
    </source>
</reference>
<protein>
    <recommendedName>
        <fullName evidence="2 5">Basal-body rod modification protein FlgD</fullName>
    </recommendedName>
</protein>
<dbReference type="InterPro" id="IPR025963">
    <property type="entry name" value="FLgD_Tudor"/>
</dbReference>
<evidence type="ECO:0000256" key="4">
    <source>
        <dbReference type="ARBA" id="ARBA00024746"/>
    </source>
</evidence>
<evidence type="ECO:0000256" key="2">
    <source>
        <dbReference type="ARBA" id="ARBA00016013"/>
    </source>
</evidence>
<sequence>MTTVNETSSAGNILSNLSINKKEPETKSNELGQSAFLELMITQMNNQDPLSPQDNTEFIAQLAQFSSVEGLERLNTSFEDFSGNFMSNQALQASSLVGRSVTVPTDTTYLAEGGIISGSVNLPQTSPNTQVSIYDASGALVGQIPLGAREAGETVFRFDGQYMEVDGELTNWSAGEEPFAPGDYTFEVNATVDGKTESIATSLSANVNSVTLAEDGGIILNLAGVGAVNISDIKQFN</sequence>
<evidence type="ECO:0000256" key="5">
    <source>
        <dbReference type="RuleBase" id="RU362076"/>
    </source>
</evidence>
<dbReference type="InterPro" id="IPR025965">
    <property type="entry name" value="FlgD/Vpr_Ig-like"/>
</dbReference>
<name>A0ABV7HN18_9GAMM</name>
<dbReference type="InterPro" id="IPR005648">
    <property type="entry name" value="FlgD"/>
</dbReference>
<dbReference type="Pfam" id="PF13860">
    <property type="entry name" value="FlgD_ig"/>
    <property type="match status" value="1"/>
</dbReference>
<keyword evidence="8" id="KW-0966">Cell projection</keyword>
<feature type="domain" description="FlgD/Vpr Ig-like" evidence="6">
    <location>
        <begin position="111"/>
        <end position="191"/>
    </location>
</feature>
<dbReference type="RefSeq" id="WP_382415702.1">
    <property type="nucleotide sequence ID" value="NZ_AP031500.1"/>
</dbReference>
<dbReference type="Pfam" id="PF03963">
    <property type="entry name" value="FlgD"/>
    <property type="match status" value="1"/>
</dbReference>
<keyword evidence="8" id="KW-0282">Flagellum</keyword>
<comment type="function">
    <text evidence="4 5">Required for flagellar hook formation. May act as a scaffolding protein.</text>
</comment>
<evidence type="ECO:0000259" key="7">
    <source>
        <dbReference type="Pfam" id="PF13861"/>
    </source>
</evidence>
<organism evidence="8 9">
    <name type="scientific">Gilvimarinus japonicus</name>
    <dbReference type="NCBI Taxonomy" id="1796469"/>
    <lineage>
        <taxon>Bacteria</taxon>
        <taxon>Pseudomonadati</taxon>
        <taxon>Pseudomonadota</taxon>
        <taxon>Gammaproteobacteria</taxon>
        <taxon>Cellvibrionales</taxon>
        <taxon>Cellvibrionaceae</taxon>
        <taxon>Gilvimarinus</taxon>
    </lineage>
</organism>